<reference evidence="7 8" key="1">
    <citation type="submission" date="2019-07" db="EMBL/GenBank/DDBJ databases">
        <authorList>
            <person name="Kim J."/>
        </authorList>
    </citation>
    <scope>NUCLEOTIDE SEQUENCE [LARGE SCALE GENOMIC DNA]</scope>
    <source>
        <strain evidence="7 8">N4</strain>
    </source>
</reference>
<protein>
    <submittedName>
        <fullName evidence="7">Thermonuclease family protein</fullName>
    </submittedName>
</protein>
<organism evidence="7 8">
    <name type="scientific">Paenibacillus agilis</name>
    <dbReference type="NCBI Taxonomy" id="3020863"/>
    <lineage>
        <taxon>Bacteria</taxon>
        <taxon>Bacillati</taxon>
        <taxon>Bacillota</taxon>
        <taxon>Bacilli</taxon>
        <taxon>Bacillales</taxon>
        <taxon>Paenibacillaceae</taxon>
        <taxon>Paenibacillus</taxon>
    </lineage>
</organism>
<keyword evidence="8" id="KW-1185">Reference proteome</keyword>
<comment type="caution">
    <text evidence="7">The sequence shown here is derived from an EMBL/GenBank/DDBJ whole genome shotgun (WGS) entry which is preliminary data.</text>
</comment>
<evidence type="ECO:0000256" key="4">
    <source>
        <dbReference type="SAM" id="MobiDB-lite"/>
    </source>
</evidence>
<evidence type="ECO:0000256" key="2">
    <source>
        <dbReference type="ARBA" id="ARBA00022759"/>
    </source>
</evidence>
<dbReference type="OrthoDB" id="4376109at2"/>
<keyword evidence="2" id="KW-0255">Endonuclease</keyword>
<keyword evidence="5" id="KW-1133">Transmembrane helix</keyword>
<keyword evidence="5" id="KW-0812">Transmembrane</keyword>
<dbReference type="PANTHER" id="PTHR12302">
    <property type="entry name" value="EBNA2 BINDING PROTEIN P100"/>
    <property type="match status" value="1"/>
</dbReference>
<dbReference type="EMBL" id="VNJK01000001">
    <property type="protein sequence ID" value="TVX91939.1"/>
    <property type="molecule type" value="Genomic_DNA"/>
</dbReference>
<dbReference type="InterPro" id="IPR016071">
    <property type="entry name" value="Staphylococal_nuclease_OB-fold"/>
</dbReference>
<evidence type="ECO:0000256" key="1">
    <source>
        <dbReference type="ARBA" id="ARBA00022722"/>
    </source>
</evidence>
<dbReference type="Gene3D" id="2.40.50.90">
    <property type="match status" value="1"/>
</dbReference>
<feature type="compositionally biased region" description="Polar residues" evidence="4">
    <location>
        <begin position="213"/>
        <end position="236"/>
    </location>
</feature>
<evidence type="ECO:0000313" key="8">
    <source>
        <dbReference type="Proteomes" id="UP000318102"/>
    </source>
</evidence>
<feature type="domain" description="TNase-like" evidence="6">
    <location>
        <begin position="70"/>
        <end position="197"/>
    </location>
</feature>
<evidence type="ECO:0000313" key="7">
    <source>
        <dbReference type="EMBL" id="TVX91939.1"/>
    </source>
</evidence>
<keyword evidence="5" id="KW-0472">Membrane</keyword>
<evidence type="ECO:0000256" key="3">
    <source>
        <dbReference type="ARBA" id="ARBA00022801"/>
    </source>
</evidence>
<gene>
    <name evidence="7" type="ORF">FPZ44_02015</name>
</gene>
<dbReference type="AlphaFoldDB" id="A0A559IWD0"/>
<keyword evidence="1" id="KW-0540">Nuclease</keyword>
<dbReference type="GO" id="GO:0004519">
    <property type="term" value="F:endonuclease activity"/>
    <property type="evidence" value="ECO:0007669"/>
    <property type="project" value="UniProtKB-KW"/>
</dbReference>
<dbReference type="RefSeq" id="WP_144986917.1">
    <property type="nucleotide sequence ID" value="NZ_VNJK01000001.1"/>
</dbReference>
<dbReference type="PANTHER" id="PTHR12302:SF3">
    <property type="entry name" value="SERINE_THREONINE-PROTEIN KINASE 31"/>
    <property type="match status" value="1"/>
</dbReference>
<evidence type="ECO:0000259" key="6">
    <source>
        <dbReference type="PROSITE" id="PS50830"/>
    </source>
</evidence>
<name>A0A559IWD0_9BACL</name>
<dbReference type="GO" id="GO:0016787">
    <property type="term" value="F:hydrolase activity"/>
    <property type="evidence" value="ECO:0007669"/>
    <property type="project" value="UniProtKB-KW"/>
</dbReference>
<proteinExistence type="predicted"/>
<dbReference type="SUPFAM" id="SSF50199">
    <property type="entry name" value="Staphylococcal nuclease"/>
    <property type="match status" value="1"/>
</dbReference>
<accession>A0A559IWD0</accession>
<feature type="compositionally biased region" description="Low complexity" evidence="4">
    <location>
        <begin position="197"/>
        <end position="207"/>
    </location>
</feature>
<evidence type="ECO:0000256" key="5">
    <source>
        <dbReference type="SAM" id="Phobius"/>
    </source>
</evidence>
<dbReference type="PROSITE" id="PS50830">
    <property type="entry name" value="TNASE_3"/>
    <property type="match status" value="1"/>
</dbReference>
<dbReference type="Proteomes" id="UP000318102">
    <property type="component" value="Unassembled WGS sequence"/>
</dbReference>
<feature type="transmembrane region" description="Helical" evidence="5">
    <location>
        <begin position="25"/>
        <end position="42"/>
    </location>
</feature>
<dbReference type="SMART" id="SM00318">
    <property type="entry name" value="SNc"/>
    <property type="match status" value="1"/>
</dbReference>
<sequence length="282" mass="31874">MIKQPNNETTALSKPYITRLNNRKHLFLGLVIFVCIMLVTQGCSTNAGTASNDAFHKSIIAQYPELSNQPFTKTKVKRIVDGDTFVTNEGDKVRLIGVNTPETHGKVQYYGQEAKEYTDKQLTGSTVYMFQDAGNTDKYGRLLRYIFIENDDEMFNERLIREGYANTMTIPPNVLYSKTFTKLEREARNNNRGLWQSSKSKSSSGQRSKSKEANSLTDNNTNEKTTSAQGNCQTPTIKGNINKNKDKIYHLPDGRYYEQTKAEMMFCTVEDAEAAGFRASSN</sequence>
<feature type="region of interest" description="Disordered" evidence="4">
    <location>
        <begin position="188"/>
        <end position="239"/>
    </location>
</feature>
<keyword evidence="3" id="KW-0378">Hydrolase</keyword>
<dbReference type="Pfam" id="PF00565">
    <property type="entry name" value="SNase"/>
    <property type="match status" value="1"/>
</dbReference>
<dbReference type="InterPro" id="IPR035437">
    <property type="entry name" value="SNase_OB-fold_sf"/>
</dbReference>